<accession>A0AAD7ELG2</accession>
<evidence type="ECO:0000313" key="3">
    <source>
        <dbReference type="Proteomes" id="UP001218218"/>
    </source>
</evidence>
<gene>
    <name evidence="2" type="ORF">DFH08DRAFT_705901</name>
</gene>
<evidence type="ECO:0000313" key="2">
    <source>
        <dbReference type="EMBL" id="KAJ7336957.1"/>
    </source>
</evidence>
<reference evidence="2" key="1">
    <citation type="submission" date="2023-03" db="EMBL/GenBank/DDBJ databases">
        <title>Massive genome expansion in bonnet fungi (Mycena s.s.) driven by repeated elements and novel gene families across ecological guilds.</title>
        <authorList>
            <consortium name="Lawrence Berkeley National Laboratory"/>
            <person name="Harder C.B."/>
            <person name="Miyauchi S."/>
            <person name="Viragh M."/>
            <person name="Kuo A."/>
            <person name="Thoen E."/>
            <person name="Andreopoulos B."/>
            <person name="Lu D."/>
            <person name="Skrede I."/>
            <person name="Drula E."/>
            <person name="Henrissat B."/>
            <person name="Morin E."/>
            <person name="Kohler A."/>
            <person name="Barry K."/>
            <person name="LaButti K."/>
            <person name="Morin E."/>
            <person name="Salamov A."/>
            <person name="Lipzen A."/>
            <person name="Mereny Z."/>
            <person name="Hegedus B."/>
            <person name="Baldrian P."/>
            <person name="Stursova M."/>
            <person name="Weitz H."/>
            <person name="Taylor A."/>
            <person name="Grigoriev I.V."/>
            <person name="Nagy L.G."/>
            <person name="Martin F."/>
            <person name="Kauserud H."/>
        </authorList>
    </citation>
    <scope>NUCLEOTIDE SEQUENCE</scope>
    <source>
        <strain evidence="2">CBHHK002</strain>
    </source>
</reference>
<evidence type="ECO:0000259" key="1">
    <source>
        <dbReference type="Pfam" id="PF14214"/>
    </source>
</evidence>
<comment type="caution">
    <text evidence="2">The sequence shown here is derived from an EMBL/GenBank/DDBJ whole genome shotgun (WGS) entry which is preliminary data.</text>
</comment>
<dbReference type="AlphaFoldDB" id="A0AAD7ELG2"/>
<dbReference type="Proteomes" id="UP001218218">
    <property type="component" value="Unassembled WGS sequence"/>
</dbReference>
<sequence>MVDQFTSVFLGFERECKRGVFGRVKHYYGVFEAQNRGSLHLHILIWLEGALSPKLLQEKAVADEHFKRQLFAWMESIIRHDLPSNTHSIASPSKLVQKQCLMRRPPHPDDADFDISSPQFLREILDASGQVHAHNETCYKKTPYSMVTLDDQARDRLCRFNYPVDLVPVTIMDENGKISLKRDNGRVVGYNPTLSSSFQCNTDLKFIGSGPLAMALSIYMTLYTAKSDISSAVIMSALAAATKLLREAGPLSSEEERCWKLLLKTLNRINGRRELSGQQVACSLLGIGNHVTDARFAVFYWSKLLTWLSDNEFPPYAKKTADPTPRFALYMLVFQYFH</sequence>
<organism evidence="2 3">
    <name type="scientific">Mycena albidolilacea</name>
    <dbReference type="NCBI Taxonomy" id="1033008"/>
    <lineage>
        <taxon>Eukaryota</taxon>
        <taxon>Fungi</taxon>
        <taxon>Dikarya</taxon>
        <taxon>Basidiomycota</taxon>
        <taxon>Agaricomycotina</taxon>
        <taxon>Agaricomycetes</taxon>
        <taxon>Agaricomycetidae</taxon>
        <taxon>Agaricales</taxon>
        <taxon>Marasmiineae</taxon>
        <taxon>Mycenaceae</taxon>
        <taxon>Mycena</taxon>
    </lineage>
</organism>
<protein>
    <recommendedName>
        <fullName evidence="1">Helitron helicase-like domain-containing protein</fullName>
    </recommendedName>
</protein>
<dbReference type="EMBL" id="JARIHO010000030">
    <property type="protein sequence ID" value="KAJ7336957.1"/>
    <property type="molecule type" value="Genomic_DNA"/>
</dbReference>
<dbReference type="Pfam" id="PF14214">
    <property type="entry name" value="Helitron_like_N"/>
    <property type="match status" value="1"/>
</dbReference>
<feature type="domain" description="Helitron helicase-like" evidence="1">
    <location>
        <begin position="10"/>
        <end position="45"/>
    </location>
</feature>
<keyword evidence="3" id="KW-1185">Reference proteome</keyword>
<proteinExistence type="predicted"/>
<dbReference type="InterPro" id="IPR025476">
    <property type="entry name" value="Helitron_helicase-like"/>
</dbReference>
<name>A0AAD7ELG2_9AGAR</name>